<evidence type="ECO:0000259" key="2">
    <source>
        <dbReference type="Pfam" id="PF04471"/>
    </source>
</evidence>
<dbReference type="GO" id="GO:0004519">
    <property type="term" value="F:endonuclease activity"/>
    <property type="evidence" value="ECO:0007669"/>
    <property type="project" value="InterPro"/>
</dbReference>
<gene>
    <name evidence="3" type="ORF">BDD18_2923</name>
</gene>
<dbReference type="InterPro" id="IPR007560">
    <property type="entry name" value="Restrct_endonuc_IV_Mrr"/>
</dbReference>
<organism evidence="3 4">
    <name type="scientific">Acidovorax temperans</name>
    <dbReference type="NCBI Taxonomy" id="80878"/>
    <lineage>
        <taxon>Bacteria</taxon>
        <taxon>Pseudomonadati</taxon>
        <taxon>Pseudomonadota</taxon>
        <taxon>Betaproteobacteria</taxon>
        <taxon>Burkholderiales</taxon>
        <taxon>Comamonadaceae</taxon>
        <taxon>Acidovorax</taxon>
    </lineage>
</organism>
<evidence type="ECO:0000256" key="1">
    <source>
        <dbReference type="SAM" id="Phobius"/>
    </source>
</evidence>
<dbReference type="GO" id="GO:0003677">
    <property type="term" value="F:DNA binding"/>
    <property type="evidence" value="ECO:0007669"/>
    <property type="project" value="InterPro"/>
</dbReference>
<reference evidence="3 4" key="1">
    <citation type="submission" date="2019-06" db="EMBL/GenBank/DDBJ databases">
        <title>Genomic Encyclopedia of Archaeal and Bacterial Type Strains, Phase II (KMG-II): from individual species to whole genera.</title>
        <authorList>
            <person name="Goeker M."/>
        </authorList>
    </citation>
    <scope>NUCLEOTIDE SEQUENCE [LARGE SCALE GENOMIC DNA]</scope>
    <source>
        <strain evidence="3 4">DSM 7270</strain>
    </source>
</reference>
<dbReference type="SUPFAM" id="SSF52980">
    <property type="entry name" value="Restriction endonuclease-like"/>
    <property type="match status" value="1"/>
</dbReference>
<accession>A0A543L9X3</accession>
<dbReference type="AlphaFoldDB" id="A0A543L9X3"/>
<proteinExistence type="predicted"/>
<name>A0A543L9X3_9BURK</name>
<dbReference type="Pfam" id="PF04471">
    <property type="entry name" value="Mrr_cat"/>
    <property type="match status" value="1"/>
</dbReference>
<feature type="transmembrane region" description="Helical" evidence="1">
    <location>
        <begin position="39"/>
        <end position="64"/>
    </location>
</feature>
<dbReference type="InterPro" id="IPR011335">
    <property type="entry name" value="Restrct_endonuc-II-like"/>
</dbReference>
<keyword evidence="1" id="KW-0812">Transmembrane</keyword>
<feature type="domain" description="Restriction endonuclease type IV Mrr" evidence="2">
    <location>
        <begin position="109"/>
        <end position="215"/>
    </location>
</feature>
<protein>
    <submittedName>
        <fullName evidence="3">Restriction system protein</fullName>
    </submittedName>
</protein>
<dbReference type="Proteomes" id="UP000316993">
    <property type="component" value="Unassembled WGS sequence"/>
</dbReference>
<comment type="caution">
    <text evidence="3">The sequence shown here is derived from an EMBL/GenBank/DDBJ whole genome shotgun (WGS) entry which is preliminary data.</text>
</comment>
<keyword evidence="1" id="KW-0472">Membrane</keyword>
<dbReference type="GO" id="GO:0009307">
    <property type="term" value="P:DNA restriction-modification system"/>
    <property type="evidence" value="ECO:0007669"/>
    <property type="project" value="InterPro"/>
</dbReference>
<evidence type="ECO:0000313" key="3">
    <source>
        <dbReference type="EMBL" id="TQN04206.1"/>
    </source>
</evidence>
<dbReference type="EMBL" id="VFPV01000002">
    <property type="protein sequence ID" value="TQN04206.1"/>
    <property type="molecule type" value="Genomic_DNA"/>
</dbReference>
<feature type="transmembrane region" description="Helical" evidence="1">
    <location>
        <begin position="70"/>
        <end position="90"/>
    </location>
</feature>
<sequence length="218" mass="23365">MAALPHARKRPATARQCAAIVPTPKREATVKFKMSENSLFALLLRSPWWISFVLVACVALISKALLPSEYFIYGALGGFPFFVVGCIAAWRQLRAPSAAKVQTMLDQAQAMPWAKFSQALTHAWAGQGYGVNVASKGAVDLRLTQNGQTTLVSAKRWKAATHGVEPLRELYSAMQAENAQGGIYVAGQGTVSETAALFARDHGITILQGPALAVLLLG</sequence>
<evidence type="ECO:0000313" key="4">
    <source>
        <dbReference type="Proteomes" id="UP000316993"/>
    </source>
</evidence>
<keyword evidence="1" id="KW-1133">Transmembrane helix</keyword>